<evidence type="ECO:0000313" key="4">
    <source>
        <dbReference type="EMBL" id="PZO42434.1"/>
    </source>
</evidence>
<dbReference type="Gene3D" id="3.40.50.1820">
    <property type="entry name" value="alpha/beta hydrolase"/>
    <property type="match status" value="1"/>
</dbReference>
<dbReference type="FunFam" id="3.40.50.1820:FF:000042">
    <property type="entry name" value="probable strigolactone esterase DAD2"/>
    <property type="match status" value="1"/>
</dbReference>
<dbReference type="PANTHER" id="PTHR43039">
    <property type="entry name" value="ESTERASE-RELATED"/>
    <property type="match status" value="1"/>
</dbReference>
<dbReference type="AlphaFoldDB" id="A0A2W4WBL7"/>
<evidence type="ECO:0000256" key="1">
    <source>
        <dbReference type="ARBA" id="ARBA00008645"/>
    </source>
</evidence>
<accession>A0A2W4WBL7</accession>
<gene>
    <name evidence="4" type="ORF">DCF19_07555</name>
</gene>
<evidence type="ECO:0000313" key="5">
    <source>
        <dbReference type="Proteomes" id="UP000249467"/>
    </source>
</evidence>
<dbReference type="Proteomes" id="UP000249467">
    <property type="component" value="Unassembled WGS sequence"/>
</dbReference>
<dbReference type="Pfam" id="PF00561">
    <property type="entry name" value="Abhydrolase_1"/>
    <property type="match status" value="1"/>
</dbReference>
<comment type="caution">
    <text evidence="4">The sequence shown here is derived from an EMBL/GenBank/DDBJ whole genome shotgun (WGS) entry which is preliminary data.</text>
</comment>
<reference evidence="4 5" key="2">
    <citation type="submission" date="2018-06" db="EMBL/GenBank/DDBJ databases">
        <title>Metagenomic assembly of (sub)arctic Cyanobacteria and their associated microbiome from non-axenic cultures.</title>
        <authorList>
            <person name="Baurain D."/>
        </authorList>
    </citation>
    <scope>NUCLEOTIDE SEQUENCE [LARGE SCALE GENOMIC DNA]</scope>
    <source>
        <strain evidence="4">ULC066bin1</strain>
    </source>
</reference>
<proteinExistence type="inferred from homology"/>
<feature type="domain" description="AB hydrolase-1" evidence="3">
    <location>
        <begin position="22"/>
        <end position="255"/>
    </location>
</feature>
<protein>
    <submittedName>
        <fullName evidence="4">Alpha/beta hydrolase</fullName>
    </submittedName>
</protein>
<keyword evidence="2 4" id="KW-0378">Hydrolase</keyword>
<dbReference type="SUPFAM" id="SSF53474">
    <property type="entry name" value="alpha/beta-Hydrolases"/>
    <property type="match status" value="1"/>
</dbReference>
<name>A0A2W4WBL7_9CYAN</name>
<comment type="similarity">
    <text evidence="1">Belongs to the AB hydrolase superfamily.</text>
</comment>
<reference evidence="4 5" key="1">
    <citation type="submission" date="2018-04" db="EMBL/GenBank/DDBJ databases">
        <authorList>
            <person name="Go L.Y."/>
            <person name="Mitchell J.A."/>
        </authorList>
    </citation>
    <scope>NUCLEOTIDE SEQUENCE [LARGE SCALE GENOMIC DNA]</scope>
    <source>
        <strain evidence="4">ULC066bin1</strain>
    </source>
</reference>
<dbReference type="GO" id="GO:0016787">
    <property type="term" value="F:hydrolase activity"/>
    <property type="evidence" value="ECO:0007669"/>
    <property type="project" value="UniProtKB-KW"/>
</dbReference>
<dbReference type="EMBL" id="QBML01000007">
    <property type="protein sequence ID" value="PZO42434.1"/>
    <property type="molecule type" value="Genomic_DNA"/>
</dbReference>
<organism evidence="4 5">
    <name type="scientific">Pseudanabaena frigida</name>
    <dbReference type="NCBI Taxonomy" id="945775"/>
    <lineage>
        <taxon>Bacteria</taxon>
        <taxon>Bacillati</taxon>
        <taxon>Cyanobacteriota</taxon>
        <taxon>Cyanophyceae</taxon>
        <taxon>Pseudanabaenales</taxon>
        <taxon>Pseudanabaenaceae</taxon>
        <taxon>Pseudanabaena</taxon>
    </lineage>
</organism>
<evidence type="ECO:0000259" key="3">
    <source>
        <dbReference type="Pfam" id="PF00561"/>
    </source>
</evidence>
<dbReference type="InterPro" id="IPR000073">
    <property type="entry name" value="AB_hydrolase_1"/>
</dbReference>
<evidence type="ECO:0000256" key="2">
    <source>
        <dbReference type="ARBA" id="ARBA00022801"/>
    </source>
</evidence>
<sequence>MLNSATIRNHVNIVGQSSNTAPVLIMAHGFGSDQTAWRYLIEAFAPKYRIVLFDHVGSGKSDFNAYSPHRYKSLHSFTHDFLEICHELNLQQVTLIAHSVSCMVGLLAASLEPNRFKQLFFISASPCYLNDRDYIGGFEQADLDRIYAAMSSNYYAWASGFAPLVMGNADHPELAVEFAKSLLAMRPDISQAIARIIFQSDHRADLHKLATPTTIIQPKHDVAVPVAVGQYLAKHIPHSNLILTDTDGHLPHLSSPDIVISAIANYLQPLMLE</sequence>
<dbReference type="InterPro" id="IPR029058">
    <property type="entry name" value="AB_hydrolase_fold"/>
</dbReference>